<gene>
    <name evidence="2" type="ORF">HDK90DRAFT_472378</name>
</gene>
<sequence length="216" mass="25090">MTYHNCTIVNQSIDQSTNRSGSSVQGPHTGSGQQQSIGQPRPPHSTCSRNFELVERAYNEHSRQLDTLQEKGRRHSQTFREAEDAVRNANRQIEELQNQNRGFERTLGEAEVAFLGHDRRIDELQRETQHRCSQADRTLSAQSRDVENLQREHATLNRRVGDLERQRRNADMLEREQNRKFDRLQARWLDLVHRIEALELQRGSSRTVGAPPPYSE</sequence>
<proteinExistence type="predicted"/>
<dbReference type="EMBL" id="JBBWRZ010000001">
    <property type="protein sequence ID" value="KAK8246652.1"/>
    <property type="molecule type" value="Genomic_DNA"/>
</dbReference>
<reference evidence="2 3" key="1">
    <citation type="submission" date="2024-04" db="EMBL/GenBank/DDBJ databases">
        <title>Phyllosticta paracitricarpa is synonymous to the EU quarantine fungus P. citricarpa based on phylogenomic analyses.</title>
        <authorList>
            <consortium name="Lawrence Berkeley National Laboratory"/>
            <person name="Van Ingen-Buijs V.A."/>
            <person name="Van Westerhoven A.C."/>
            <person name="Haridas S."/>
            <person name="Skiadas P."/>
            <person name="Martin F."/>
            <person name="Groenewald J.Z."/>
            <person name="Crous P.W."/>
            <person name="Seidl M.F."/>
        </authorList>
    </citation>
    <scope>NUCLEOTIDE SEQUENCE [LARGE SCALE GENOMIC DNA]</scope>
    <source>
        <strain evidence="2 3">CBS 123374</strain>
    </source>
</reference>
<evidence type="ECO:0000313" key="3">
    <source>
        <dbReference type="Proteomes" id="UP001492380"/>
    </source>
</evidence>
<accession>A0ABR1Z376</accession>
<feature type="region of interest" description="Disordered" evidence="1">
    <location>
        <begin position="1"/>
        <end position="46"/>
    </location>
</feature>
<dbReference type="SUPFAM" id="SSF57997">
    <property type="entry name" value="Tropomyosin"/>
    <property type="match status" value="1"/>
</dbReference>
<dbReference type="Proteomes" id="UP001492380">
    <property type="component" value="Unassembled WGS sequence"/>
</dbReference>
<feature type="compositionally biased region" description="Polar residues" evidence="1">
    <location>
        <begin position="1"/>
        <end position="38"/>
    </location>
</feature>
<evidence type="ECO:0000256" key="1">
    <source>
        <dbReference type="SAM" id="MobiDB-lite"/>
    </source>
</evidence>
<feature type="compositionally biased region" description="Basic and acidic residues" evidence="1">
    <location>
        <begin position="144"/>
        <end position="153"/>
    </location>
</feature>
<protein>
    <submittedName>
        <fullName evidence="2">Uncharacterized protein</fullName>
    </submittedName>
</protein>
<keyword evidence="3" id="KW-1185">Reference proteome</keyword>
<name>A0ABR1Z376_9PEZI</name>
<organism evidence="2 3">
    <name type="scientific">Phyllosticta capitalensis</name>
    <dbReference type="NCBI Taxonomy" id="121624"/>
    <lineage>
        <taxon>Eukaryota</taxon>
        <taxon>Fungi</taxon>
        <taxon>Dikarya</taxon>
        <taxon>Ascomycota</taxon>
        <taxon>Pezizomycotina</taxon>
        <taxon>Dothideomycetes</taxon>
        <taxon>Dothideomycetes incertae sedis</taxon>
        <taxon>Botryosphaeriales</taxon>
        <taxon>Phyllostictaceae</taxon>
        <taxon>Phyllosticta</taxon>
    </lineage>
</organism>
<feature type="region of interest" description="Disordered" evidence="1">
    <location>
        <begin position="132"/>
        <end position="153"/>
    </location>
</feature>
<evidence type="ECO:0000313" key="2">
    <source>
        <dbReference type="EMBL" id="KAK8246652.1"/>
    </source>
</evidence>
<comment type="caution">
    <text evidence="2">The sequence shown here is derived from an EMBL/GenBank/DDBJ whole genome shotgun (WGS) entry which is preliminary data.</text>
</comment>